<sequence>MTETPLWERSAGELTAGIREKSWSAAEVARAFLERIDVTNQAVNALVDVRAEEALAQAAAADEAVAGGGELPPLLGVPVATKINTALRGHPSSHGVVAWADVVAPDDAACVGGLRAAGATFLGRSNSPAFGARWFTGNDLHGTTLNPWHSGHTPGGSSGGAAAAVAAGMVPIAQGNDIGGSLRFPAYCCGAVGLRPTVGLVSGMEPGAGEAFDAPLSFQTMAVHGAIGWTVDDARRGLHAMVTPDLGDPVGVPVRPSLGEPGRRVRVALVRDVGLAKPHPVVNDALDRAAGWLAEAGHEVEEVELPLLGEAARLWSLLLYEELRTMSGEIEAFGDAGVRDSLASSFRIAAETWGERPTLDAYIKGYARRGTLIVRLQQYLGRDRVVLTPVSAEPPFEQDGDLAGDDRMREIMAAQWPLQAIPVLGFPAVSVPTGVTDGLPSGVQLIGGRFQEDALLGVAGDIEA</sequence>
<dbReference type="Proteomes" id="UP000481583">
    <property type="component" value="Unassembled WGS sequence"/>
</dbReference>
<organism evidence="3 4">
    <name type="scientific">Streptomyces coryli</name>
    <dbReference type="NCBI Taxonomy" id="1128680"/>
    <lineage>
        <taxon>Bacteria</taxon>
        <taxon>Bacillati</taxon>
        <taxon>Actinomycetota</taxon>
        <taxon>Actinomycetes</taxon>
        <taxon>Kitasatosporales</taxon>
        <taxon>Streptomycetaceae</taxon>
        <taxon>Streptomyces</taxon>
    </lineage>
</organism>
<dbReference type="NCBIfam" id="NF005687">
    <property type="entry name" value="PRK07487.1"/>
    <property type="match status" value="1"/>
</dbReference>
<feature type="domain" description="Amidase" evidence="2">
    <location>
        <begin position="27"/>
        <end position="456"/>
    </location>
</feature>
<dbReference type="InterPro" id="IPR036928">
    <property type="entry name" value="AS_sf"/>
</dbReference>
<keyword evidence="4" id="KW-1185">Reference proteome</keyword>
<dbReference type="SUPFAM" id="SSF75304">
    <property type="entry name" value="Amidase signature (AS) enzymes"/>
    <property type="match status" value="1"/>
</dbReference>
<dbReference type="Gene3D" id="3.90.1300.10">
    <property type="entry name" value="Amidase signature (AS) domain"/>
    <property type="match status" value="1"/>
</dbReference>
<evidence type="ECO:0000313" key="3">
    <source>
        <dbReference type="EMBL" id="NGN66612.1"/>
    </source>
</evidence>
<dbReference type="PANTHER" id="PTHR11895">
    <property type="entry name" value="TRANSAMIDASE"/>
    <property type="match status" value="1"/>
</dbReference>
<reference evidence="3 4" key="1">
    <citation type="submission" date="2020-02" db="EMBL/GenBank/DDBJ databases">
        <title>Whole-genome analyses of novel actinobacteria.</title>
        <authorList>
            <person name="Sahin N."/>
        </authorList>
    </citation>
    <scope>NUCLEOTIDE SEQUENCE [LARGE SCALE GENOMIC DNA]</scope>
    <source>
        <strain evidence="3 4">A7024</strain>
    </source>
</reference>
<comment type="similarity">
    <text evidence="1">Belongs to the amidase family.</text>
</comment>
<dbReference type="PANTHER" id="PTHR11895:SF7">
    <property type="entry name" value="GLUTAMYL-TRNA(GLN) AMIDOTRANSFERASE SUBUNIT A, MITOCHONDRIAL"/>
    <property type="match status" value="1"/>
</dbReference>
<proteinExistence type="inferred from homology"/>
<evidence type="ECO:0000256" key="1">
    <source>
        <dbReference type="ARBA" id="ARBA00009199"/>
    </source>
</evidence>
<dbReference type="PROSITE" id="PS00571">
    <property type="entry name" value="AMIDASES"/>
    <property type="match status" value="1"/>
</dbReference>
<dbReference type="AlphaFoldDB" id="A0A6G4U3N1"/>
<protein>
    <submittedName>
        <fullName evidence="3">Amidase</fullName>
    </submittedName>
</protein>
<dbReference type="RefSeq" id="WP_165239925.1">
    <property type="nucleotide sequence ID" value="NZ_JAAKZV010000103.1"/>
</dbReference>
<dbReference type="GO" id="GO:0003824">
    <property type="term" value="F:catalytic activity"/>
    <property type="evidence" value="ECO:0007669"/>
    <property type="project" value="InterPro"/>
</dbReference>
<dbReference type="InterPro" id="IPR020556">
    <property type="entry name" value="Amidase_CS"/>
</dbReference>
<accession>A0A6G4U3N1</accession>
<dbReference type="Pfam" id="PF01425">
    <property type="entry name" value="Amidase"/>
    <property type="match status" value="1"/>
</dbReference>
<feature type="non-terminal residue" evidence="3">
    <location>
        <position position="464"/>
    </location>
</feature>
<dbReference type="InterPro" id="IPR023631">
    <property type="entry name" value="Amidase_dom"/>
</dbReference>
<evidence type="ECO:0000313" key="4">
    <source>
        <dbReference type="Proteomes" id="UP000481583"/>
    </source>
</evidence>
<comment type="caution">
    <text evidence="3">The sequence shown here is derived from an EMBL/GenBank/DDBJ whole genome shotgun (WGS) entry which is preliminary data.</text>
</comment>
<evidence type="ECO:0000259" key="2">
    <source>
        <dbReference type="Pfam" id="PF01425"/>
    </source>
</evidence>
<dbReference type="EMBL" id="JAAKZV010000103">
    <property type="protein sequence ID" value="NGN66612.1"/>
    <property type="molecule type" value="Genomic_DNA"/>
</dbReference>
<gene>
    <name evidence="3" type="ORF">G5C51_22250</name>
</gene>
<name>A0A6G4U3N1_9ACTN</name>
<dbReference type="InterPro" id="IPR000120">
    <property type="entry name" value="Amidase"/>
</dbReference>